<dbReference type="GO" id="GO:0016042">
    <property type="term" value="P:lipid catabolic process"/>
    <property type="evidence" value="ECO:0007669"/>
    <property type="project" value="InterPro"/>
</dbReference>
<dbReference type="Proteomes" id="UP000327000">
    <property type="component" value="Unassembled WGS sequence"/>
</dbReference>
<comment type="caution">
    <text evidence="2">The sequence shown here is derived from an EMBL/GenBank/DDBJ whole genome shotgun (WGS) entry which is preliminary data.</text>
</comment>
<name>A0A5N5W0B0_STRMB</name>
<dbReference type="EMBL" id="VOKX01000122">
    <property type="protein sequence ID" value="KAB7833935.1"/>
    <property type="molecule type" value="Genomic_DNA"/>
</dbReference>
<evidence type="ECO:0000313" key="3">
    <source>
        <dbReference type="Proteomes" id="UP000327000"/>
    </source>
</evidence>
<dbReference type="AlphaFoldDB" id="A0A5N5W0B0"/>
<accession>A0A5N5W0B0</accession>
<reference evidence="2 3" key="1">
    <citation type="journal article" date="2019" name="Microb. Cell Fact.">
        <title>Exploring novel herbicidin analogues by transcriptional regulator overexpression and MS/MS molecular networking.</title>
        <authorList>
            <person name="Shi Y."/>
            <person name="Gu R."/>
            <person name="Li Y."/>
            <person name="Wang X."/>
            <person name="Ren W."/>
            <person name="Li X."/>
            <person name="Wang L."/>
            <person name="Xie Y."/>
            <person name="Hong B."/>
        </authorList>
    </citation>
    <scope>NUCLEOTIDE SEQUENCE [LARGE SCALE GENOMIC DNA]</scope>
    <source>
        <strain evidence="2 3">US-43</strain>
    </source>
</reference>
<keyword evidence="3" id="KW-1185">Reference proteome</keyword>
<dbReference type="Gene3D" id="3.40.50.1820">
    <property type="entry name" value="alpha/beta hydrolase"/>
    <property type="match status" value="1"/>
</dbReference>
<organism evidence="2 3">
    <name type="scientific">Streptomyces mobaraensis</name>
    <name type="common">Streptoverticillium mobaraense</name>
    <dbReference type="NCBI Taxonomy" id="35621"/>
    <lineage>
        <taxon>Bacteria</taxon>
        <taxon>Bacillati</taxon>
        <taxon>Actinomycetota</taxon>
        <taxon>Actinomycetes</taxon>
        <taxon>Kitasatosporales</taxon>
        <taxon>Streptomycetaceae</taxon>
        <taxon>Streptomyces</taxon>
    </lineage>
</organism>
<dbReference type="SUPFAM" id="SSF53474">
    <property type="entry name" value="alpha/beta-Hydrolases"/>
    <property type="match status" value="1"/>
</dbReference>
<dbReference type="InterPro" id="IPR029058">
    <property type="entry name" value="AB_hydrolase_fold"/>
</dbReference>
<gene>
    <name evidence="2" type="ORF">FRZ00_31720</name>
</gene>
<feature type="region of interest" description="Disordered" evidence="1">
    <location>
        <begin position="1"/>
        <end position="22"/>
    </location>
</feature>
<evidence type="ECO:0000313" key="2">
    <source>
        <dbReference type="EMBL" id="KAB7833935.1"/>
    </source>
</evidence>
<evidence type="ECO:0008006" key="4">
    <source>
        <dbReference type="Google" id="ProtNLM"/>
    </source>
</evidence>
<dbReference type="Pfam" id="PF01674">
    <property type="entry name" value="Lipase_2"/>
    <property type="match status" value="1"/>
</dbReference>
<protein>
    <recommendedName>
        <fullName evidence="4">Alpha/beta fold hydrolase</fullName>
    </recommendedName>
</protein>
<dbReference type="InterPro" id="IPR002918">
    <property type="entry name" value="Lipase_EstA/Esterase_EstB"/>
</dbReference>
<feature type="compositionally biased region" description="Basic and acidic residues" evidence="1">
    <location>
        <begin position="83"/>
        <end position="100"/>
    </location>
</feature>
<evidence type="ECO:0000256" key="1">
    <source>
        <dbReference type="SAM" id="MobiDB-lite"/>
    </source>
</evidence>
<dbReference type="GO" id="GO:0016787">
    <property type="term" value="F:hydrolase activity"/>
    <property type="evidence" value="ECO:0007669"/>
    <property type="project" value="InterPro"/>
</dbReference>
<feature type="compositionally biased region" description="Low complexity" evidence="1">
    <location>
        <begin position="66"/>
        <end position="75"/>
    </location>
</feature>
<proteinExistence type="predicted"/>
<feature type="region of interest" description="Disordered" evidence="1">
    <location>
        <begin position="66"/>
        <end position="100"/>
    </location>
</feature>
<sequence>MPTTVTATATAPTAPANTGPDAWSARELATFVDGVLATTHTRQVDIVGHSQGGMMPRCYRSASAYGARRGRSGWPGRSGGPRLEARSRATIRRYERAAER</sequence>
<dbReference type="OrthoDB" id="8871309at2"/>